<reference evidence="1" key="1">
    <citation type="submission" date="2020-10" db="EMBL/GenBank/DDBJ databases">
        <authorList>
            <person name="Gilroy R."/>
        </authorList>
    </citation>
    <scope>NUCLEOTIDE SEQUENCE</scope>
    <source>
        <strain evidence="1">F1-3629</strain>
    </source>
</reference>
<proteinExistence type="predicted"/>
<reference evidence="1" key="2">
    <citation type="journal article" date="2021" name="PeerJ">
        <title>Extensive microbial diversity within the chicken gut microbiome revealed by metagenomics and culture.</title>
        <authorList>
            <person name="Gilroy R."/>
            <person name="Ravi A."/>
            <person name="Getino M."/>
            <person name="Pursley I."/>
            <person name="Horton D.L."/>
            <person name="Alikhan N.F."/>
            <person name="Baker D."/>
            <person name="Gharbi K."/>
            <person name="Hall N."/>
            <person name="Watson M."/>
            <person name="Adriaenssens E.M."/>
            <person name="Foster-Nyarko E."/>
            <person name="Jarju S."/>
            <person name="Secka A."/>
            <person name="Antonio M."/>
            <person name="Oren A."/>
            <person name="Chaudhuri R.R."/>
            <person name="La Ragione R."/>
            <person name="Hildebrand F."/>
            <person name="Pallen M.J."/>
        </authorList>
    </citation>
    <scope>NUCLEOTIDE SEQUENCE</scope>
    <source>
        <strain evidence="1">F1-3629</strain>
    </source>
</reference>
<evidence type="ECO:0008006" key="3">
    <source>
        <dbReference type="Google" id="ProtNLM"/>
    </source>
</evidence>
<comment type="caution">
    <text evidence="1">The sequence shown here is derived from an EMBL/GenBank/DDBJ whole genome shotgun (WGS) entry which is preliminary data.</text>
</comment>
<accession>A0A940DN51</accession>
<dbReference type="EMBL" id="JADIMJ010000071">
    <property type="protein sequence ID" value="MBO8454032.1"/>
    <property type="molecule type" value="Genomic_DNA"/>
</dbReference>
<gene>
    <name evidence="1" type="ORF">IAC07_04830</name>
</gene>
<organism evidence="1 2">
    <name type="scientific">Candidatus Cryptobacteroides gallistercoris</name>
    <dbReference type="NCBI Taxonomy" id="2840765"/>
    <lineage>
        <taxon>Bacteria</taxon>
        <taxon>Pseudomonadati</taxon>
        <taxon>Bacteroidota</taxon>
        <taxon>Bacteroidia</taxon>
        <taxon>Bacteroidales</taxon>
        <taxon>Candidatus Cryptobacteroides</taxon>
    </lineage>
</organism>
<evidence type="ECO:0000313" key="2">
    <source>
        <dbReference type="Proteomes" id="UP000771749"/>
    </source>
</evidence>
<sequence>MNRFVWMLVLPVLVLAGCRESEDFVPEVIFEETAAFSADGGEFSICFSIKNPFEYAIMRCRSDQEWVHDIECLDDRIVFVMDRNTGLEHRSAHLTVTYPECPDMVLTLTQDAYDQTGGMKIDISVELEGARSAVASFSPLDSEQTYYTGCTLKSDIDSYGSDAAFMDSLVEQMRQEAESSGLRLNAVIRKYVVTGESSQRFDGLQPESDYCAFAFSLDIDGTFGDNLTVEEFRSGGYDYPDAGFDITISSVRQNSAEVTVTPDFPQLQYYMGVVPVSDYENSMGSDELLVASVVQECSALIEYYASFGITWTFSNFTETGQHSEKFTGLIPAEEYYAFAFGLDEAGFATTPVTKTRFSANEVEITDDCTFELTFSDITSQSFDVTVVPSDAGTRYYVYVAESKILDANSAEDVAALLINMADNNGINWDGTLYIWTGERTLDTAEDLNTVQLQADTEYTVFVFGVSNEGERTTEVAYASCRTAEVGGSDMNITLSVSDLKPGNATVTYTPDTGDYYLYGCVSESEYESYPSDAAFMDAMAGQLLGYGIVPVSGQHTEYYDGSTLSAGTDYIAYAFGYSGGVNTALFKAGFSTPQRQFSSASLVISSEIIDGNDVYQEDPVRNEDFKNKAAVVFTIAPDGADSWFFSGFGNSLSYLQAMDTEELFYSIYTNGRGNYNKTTVRYAVAWNSVLCGAGYGIDTSGNEGRPVLVEVQVPPSAAYLD</sequence>
<protein>
    <recommendedName>
        <fullName evidence="3">BACON domain-containing protein</fullName>
    </recommendedName>
</protein>
<dbReference type="AlphaFoldDB" id="A0A940DN51"/>
<dbReference type="PROSITE" id="PS51257">
    <property type="entry name" value="PROKAR_LIPOPROTEIN"/>
    <property type="match status" value="1"/>
</dbReference>
<evidence type="ECO:0000313" key="1">
    <source>
        <dbReference type="EMBL" id="MBO8454032.1"/>
    </source>
</evidence>
<name>A0A940DN51_9BACT</name>
<dbReference type="Proteomes" id="UP000771749">
    <property type="component" value="Unassembled WGS sequence"/>
</dbReference>